<keyword evidence="4" id="KW-1185">Reference proteome</keyword>
<gene>
    <name evidence="3" type="ORF">GCM10010389_16120</name>
</gene>
<comment type="caution">
    <text evidence="3">The sequence shown here is derived from an EMBL/GenBank/DDBJ whole genome shotgun (WGS) entry which is preliminary data.</text>
</comment>
<feature type="domain" description="Glycosyltransferase 2-like" evidence="2">
    <location>
        <begin position="9"/>
        <end position="126"/>
    </location>
</feature>
<dbReference type="AlphaFoldDB" id="A0A918V8R9"/>
<reference evidence="3" key="2">
    <citation type="submission" date="2020-09" db="EMBL/GenBank/DDBJ databases">
        <authorList>
            <person name="Sun Q."/>
            <person name="Ohkuma M."/>
        </authorList>
    </citation>
    <scope>NUCLEOTIDE SEQUENCE</scope>
    <source>
        <strain evidence="3">JCM 5016</strain>
    </source>
</reference>
<feature type="transmembrane region" description="Helical" evidence="1">
    <location>
        <begin position="247"/>
        <end position="275"/>
    </location>
</feature>
<dbReference type="PANTHER" id="PTHR43685:SF2">
    <property type="entry name" value="GLYCOSYLTRANSFERASE 2-LIKE DOMAIN-CONTAINING PROTEIN"/>
    <property type="match status" value="1"/>
</dbReference>
<keyword evidence="1" id="KW-0472">Membrane</keyword>
<dbReference type="RefSeq" id="WP_190056635.1">
    <property type="nucleotide sequence ID" value="NZ_BMWH01000004.1"/>
</dbReference>
<dbReference type="CDD" id="cd00761">
    <property type="entry name" value="Glyco_tranf_GTA_type"/>
    <property type="match status" value="1"/>
</dbReference>
<proteinExistence type="predicted"/>
<accession>A0A918V8R9</accession>
<dbReference type="EMBL" id="BMWH01000004">
    <property type="protein sequence ID" value="GGZ79282.1"/>
    <property type="molecule type" value="Genomic_DNA"/>
</dbReference>
<dbReference type="Pfam" id="PF00535">
    <property type="entry name" value="Glycos_transf_2"/>
    <property type="match status" value="1"/>
</dbReference>
<dbReference type="SUPFAM" id="SSF53448">
    <property type="entry name" value="Nucleotide-diphospho-sugar transferases"/>
    <property type="match status" value="1"/>
</dbReference>
<evidence type="ECO:0000259" key="2">
    <source>
        <dbReference type="Pfam" id="PF00535"/>
    </source>
</evidence>
<protein>
    <recommendedName>
        <fullName evidence="2">Glycosyltransferase 2-like domain-containing protein</fullName>
    </recommendedName>
</protein>
<dbReference type="InterPro" id="IPR001173">
    <property type="entry name" value="Glyco_trans_2-like"/>
</dbReference>
<name>A0A918V8R9_9ACTN</name>
<sequence>MSEQQPLVSVIVPNYNYAKSLGLCLKAIQEQDYPSLETVLIDDCSTDDSVAVAASFGVEAVSTGTNGGVSVARNLGAAHARGEILLFVDSDVALAPDAVSQAVRLLRADSNLGAVCGIYDPHPLIRDSRIEEYRCLQQHYALISSEGPISTVHTNTFAIRADVFAELGGFNPLLRHTEDQDFGLRLTLRYASLSTSAVVGRHDNDDTLRLVLRKVYQRIHLAMPLYLRRRGLPGGYASGPRAWASAVCLLAVAALLLPLLFGAAWAVVPLLVLGAGLACDSGLYRCAVRHKGWGFLGYFTAVNVLVNLTVATGVITGGVRCVFSRRFREVYDAALGSGVRAPA</sequence>
<evidence type="ECO:0000313" key="3">
    <source>
        <dbReference type="EMBL" id="GGZ79282.1"/>
    </source>
</evidence>
<evidence type="ECO:0000313" key="4">
    <source>
        <dbReference type="Proteomes" id="UP000623010"/>
    </source>
</evidence>
<dbReference type="Proteomes" id="UP000623010">
    <property type="component" value="Unassembled WGS sequence"/>
</dbReference>
<reference evidence="3" key="1">
    <citation type="journal article" date="2014" name="Int. J. Syst. Evol. Microbiol.">
        <title>Complete genome sequence of Corynebacterium casei LMG S-19264T (=DSM 44701T), isolated from a smear-ripened cheese.</title>
        <authorList>
            <consortium name="US DOE Joint Genome Institute (JGI-PGF)"/>
            <person name="Walter F."/>
            <person name="Albersmeier A."/>
            <person name="Kalinowski J."/>
            <person name="Ruckert C."/>
        </authorList>
    </citation>
    <scope>NUCLEOTIDE SEQUENCE</scope>
    <source>
        <strain evidence="3">JCM 5016</strain>
    </source>
</reference>
<organism evidence="3 4">
    <name type="scientific">Streptomyces echinoruber</name>
    <dbReference type="NCBI Taxonomy" id="68898"/>
    <lineage>
        <taxon>Bacteria</taxon>
        <taxon>Bacillati</taxon>
        <taxon>Actinomycetota</taxon>
        <taxon>Actinomycetes</taxon>
        <taxon>Kitasatosporales</taxon>
        <taxon>Streptomycetaceae</taxon>
        <taxon>Streptomyces</taxon>
    </lineage>
</organism>
<evidence type="ECO:0000256" key="1">
    <source>
        <dbReference type="SAM" id="Phobius"/>
    </source>
</evidence>
<dbReference type="InterPro" id="IPR050834">
    <property type="entry name" value="Glycosyltransf_2"/>
</dbReference>
<dbReference type="InterPro" id="IPR029044">
    <property type="entry name" value="Nucleotide-diphossugar_trans"/>
</dbReference>
<dbReference type="PANTHER" id="PTHR43685">
    <property type="entry name" value="GLYCOSYLTRANSFERASE"/>
    <property type="match status" value="1"/>
</dbReference>
<dbReference type="Gene3D" id="3.90.550.10">
    <property type="entry name" value="Spore Coat Polysaccharide Biosynthesis Protein SpsA, Chain A"/>
    <property type="match status" value="1"/>
</dbReference>
<keyword evidence="1" id="KW-0812">Transmembrane</keyword>
<keyword evidence="1" id="KW-1133">Transmembrane helix</keyword>
<feature type="transmembrane region" description="Helical" evidence="1">
    <location>
        <begin position="295"/>
        <end position="319"/>
    </location>
</feature>